<reference evidence="2" key="1">
    <citation type="journal article" date="2018" name="Front. Microbiol.">
        <title>Beyond the Limits: tRNA Array Units in Mycobacterium Genomes.</title>
        <authorList>
            <person name="Morgado S.M."/>
            <person name="Vicente A.C."/>
        </authorList>
    </citation>
    <scope>NUCLEOTIDE SEQUENCE</scope>
    <source>
        <strain evidence="2">CBMA 213</strain>
        <plasmid evidence="2">pCBMA213_1</plasmid>
    </source>
</reference>
<accession>A0A343VRD6</accession>
<dbReference type="EMBL" id="MF600313">
    <property type="protein sequence ID" value="AVN58460.1"/>
    <property type="molecule type" value="Genomic_DNA"/>
</dbReference>
<gene>
    <name evidence="2" type="ORF">B5P44_p00165</name>
</gene>
<organism evidence="2">
    <name type="scientific">Mycolicibacterium sp. CBMA 213</name>
    <dbReference type="NCBI Taxonomy" id="1968788"/>
    <lineage>
        <taxon>Bacteria</taxon>
        <taxon>Bacillati</taxon>
        <taxon>Actinomycetota</taxon>
        <taxon>Actinomycetes</taxon>
        <taxon>Mycobacteriales</taxon>
        <taxon>Mycobacteriaceae</taxon>
        <taxon>Mycolicibacterium</taxon>
    </lineage>
</organism>
<feature type="region of interest" description="Disordered" evidence="1">
    <location>
        <begin position="89"/>
        <end position="113"/>
    </location>
</feature>
<sequence length="193" mass="20034">MLVLAGALLLSGCRAAPERPTCNPTPRTNNSLNTAVAQGCRAELEAYNEYDSLSFGDKLFEGYSSAWYRLGGGALIGVLAIAGIRAIAKPRPTPAPPPPQQTPEPQPQAPSPPVAHSLIGAIVRFNGVDYTIIDDSFPSVVTARTGGRATVTAADPRGDIGLLFLGFDDAGAVTEAATQSISWGPATLMWSAA</sequence>
<evidence type="ECO:0000256" key="1">
    <source>
        <dbReference type="SAM" id="MobiDB-lite"/>
    </source>
</evidence>
<dbReference type="AlphaFoldDB" id="A0A343VRD6"/>
<evidence type="ECO:0000313" key="2">
    <source>
        <dbReference type="EMBL" id="AVN58460.1"/>
    </source>
</evidence>
<protein>
    <submittedName>
        <fullName evidence="2">Uncharacterized protein</fullName>
    </submittedName>
</protein>
<keyword evidence="2" id="KW-0614">Plasmid</keyword>
<name>A0A343VRD6_9MYCO</name>
<geneLocation type="plasmid" evidence="2">
    <name>pCBMA213_1</name>
</geneLocation>
<proteinExistence type="predicted"/>
<feature type="compositionally biased region" description="Pro residues" evidence="1">
    <location>
        <begin position="91"/>
        <end position="113"/>
    </location>
</feature>